<gene>
    <name evidence="4" type="ORF">GCM10010315_16440</name>
</gene>
<keyword evidence="5" id="KW-1185">Reference proteome</keyword>
<dbReference type="PROSITE" id="PS51186">
    <property type="entry name" value="GNAT"/>
    <property type="match status" value="2"/>
</dbReference>
<evidence type="ECO:0000313" key="4">
    <source>
        <dbReference type="EMBL" id="GAA2712540.1"/>
    </source>
</evidence>
<comment type="caution">
    <text evidence="4">The sequence shown here is derived from an EMBL/GenBank/DDBJ whole genome shotgun (WGS) entry which is preliminary data.</text>
</comment>
<feature type="domain" description="N-acetyltransferase" evidence="3">
    <location>
        <begin position="1"/>
        <end position="138"/>
    </location>
</feature>
<dbReference type="InterPro" id="IPR000182">
    <property type="entry name" value="GNAT_dom"/>
</dbReference>
<sequence>MPPPGRYNTSVTTTLRPTAPELRTEDGGRSRPYEVCVNSRPVGSLTIATDPRFGPRFGRIAGLVVDERDRHRGRGTVAALAAEEVLRGWGCTQVSVDVPAVATTALGLAGALGYVERSRSLNKPLAAPPALPPGSTARPLAEEEFAAWHAAGRAQYVAEWAGRGVPAELAAAKADRDRARLLPHGAGTPGVVLRVLRHEGADVGTLWLALREEEAYVFEVRVAAAHRGRGHGRTLMHLAEREALAAGGRAIALSVFAGNTPALRLYESLGYRATEFHLYKILH</sequence>
<dbReference type="SUPFAM" id="SSF55729">
    <property type="entry name" value="Acyl-CoA N-acyltransferases (Nat)"/>
    <property type="match status" value="2"/>
</dbReference>
<keyword evidence="2" id="KW-0012">Acyltransferase</keyword>
<protein>
    <submittedName>
        <fullName evidence="4">GNAT family N-acetyltransferase</fullName>
    </submittedName>
</protein>
<organism evidence="4 5">
    <name type="scientific">Streptomyces luteosporeus</name>
    <dbReference type="NCBI Taxonomy" id="173856"/>
    <lineage>
        <taxon>Bacteria</taxon>
        <taxon>Bacillati</taxon>
        <taxon>Actinomycetota</taxon>
        <taxon>Actinomycetes</taxon>
        <taxon>Kitasatosporales</taxon>
        <taxon>Streptomycetaceae</taxon>
        <taxon>Streptomyces</taxon>
    </lineage>
</organism>
<dbReference type="Proteomes" id="UP001500886">
    <property type="component" value="Unassembled WGS sequence"/>
</dbReference>
<accession>A0ABN3TR61</accession>
<dbReference type="InterPro" id="IPR050680">
    <property type="entry name" value="YpeA/RimI_acetyltransf"/>
</dbReference>
<evidence type="ECO:0000256" key="2">
    <source>
        <dbReference type="ARBA" id="ARBA00023315"/>
    </source>
</evidence>
<dbReference type="CDD" id="cd04301">
    <property type="entry name" value="NAT_SF"/>
    <property type="match status" value="2"/>
</dbReference>
<dbReference type="PANTHER" id="PTHR43420">
    <property type="entry name" value="ACETYLTRANSFERASE"/>
    <property type="match status" value="1"/>
</dbReference>
<dbReference type="EMBL" id="BAAASL010000005">
    <property type="protein sequence ID" value="GAA2712540.1"/>
    <property type="molecule type" value="Genomic_DNA"/>
</dbReference>
<name>A0ABN3TR61_9ACTN</name>
<dbReference type="Pfam" id="PF00583">
    <property type="entry name" value="Acetyltransf_1"/>
    <property type="match status" value="2"/>
</dbReference>
<dbReference type="Gene3D" id="3.40.630.30">
    <property type="match status" value="2"/>
</dbReference>
<feature type="domain" description="N-acetyltransferase" evidence="3">
    <location>
        <begin position="135"/>
        <end position="283"/>
    </location>
</feature>
<proteinExistence type="predicted"/>
<evidence type="ECO:0000259" key="3">
    <source>
        <dbReference type="PROSITE" id="PS51186"/>
    </source>
</evidence>
<dbReference type="InterPro" id="IPR016181">
    <property type="entry name" value="Acyl_CoA_acyltransferase"/>
</dbReference>
<reference evidence="4 5" key="1">
    <citation type="journal article" date="2019" name="Int. J. Syst. Evol. Microbiol.">
        <title>The Global Catalogue of Microorganisms (GCM) 10K type strain sequencing project: providing services to taxonomists for standard genome sequencing and annotation.</title>
        <authorList>
            <consortium name="The Broad Institute Genomics Platform"/>
            <consortium name="The Broad Institute Genome Sequencing Center for Infectious Disease"/>
            <person name="Wu L."/>
            <person name="Ma J."/>
        </authorList>
    </citation>
    <scope>NUCLEOTIDE SEQUENCE [LARGE SCALE GENOMIC DNA]</scope>
    <source>
        <strain evidence="4 5">JCM 4542</strain>
    </source>
</reference>
<evidence type="ECO:0000256" key="1">
    <source>
        <dbReference type="ARBA" id="ARBA00022679"/>
    </source>
</evidence>
<evidence type="ECO:0000313" key="5">
    <source>
        <dbReference type="Proteomes" id="UP001500886"/>
    </source>
</evidence>
<keyword evidence="1" id="KW-0808">Transferase</keyword>